<dbReference type="InterPro" id="IPR042095">
    <property type="entry name" value="SUMF_sf"/>
</dbReference>
<dbReference type="SUPFAM" id="SSF56436">
    <property type="entry name" value="C-type lectin-like"/>
    <property type="match status" value="1"/>
</dbReference>
<accession>A0ABU5H3X3</accession>
<feature type="domain" description="Sulfatase-modifying factor enzyme-like" evidence="1">
    <location>
        <begin position="9"/>
        <end position="250"/>
    </location>
</feature>
<sequence length="251" mass="28270">MSSLHFQLMPIPAGEFQMGSTAVEVDRAVERWQDHLIDPDYKPVFRRWLEKESPAHRVAVEAFHLARFPVTNGQYRAFVEHTGHAPSRSLRERLPDDHPVWGLSGADIEAFLSWARDLTGMALRLPTEAEWEYAARGPKHLEYPFGNEFDSQRCNTHESGLGTTTSVFRYADYPSPFGVCDMAGNVEEWTASPYAPYPGGDFIQDNLTEALGQQYAVLRGGSAECGGDLTRCARRHGPHPRFELIGFRLAF</sequence>
<gene>
    <name evidence="2" type="ORF">SYV04_17170</name>
</gene>
<keyword evidence="3" id="KW-1185">Reference proteome</keyword>
<evidence type="ECO:0000259" key="1">
    <source>
        <dbReference type="Pfam" id="PF03781"/>
    </source>
</evidence>
<dbReference type="InterPro" id="IPR016187">
    <property type="entry name" value="CTDL_fold"/>
</dbReference>
<protein>
    <submittedName>
        <fullName evidence="2">SUMF1/EgtB/PvdO family nonheme iron enzyme</fullName>
    </submittedName>
</protein>
<name>A0ABU5H3X3_9BACT</name>
<dbReference type="Proteomes" id="UP001291309">
    <property type="component" value="Unassembled WGS sequence"/>
</dbReference>
<dbReference type="EMBL" id="JAXIVS010000005">
    <property type="protein sequence ID" value="MDY7228154.1"/>
    <property type="molecule type" value="Genomic_DNA"/>
</dbReference>
<evidence type="ECO:0000313" key="3">
    <source>
        <dbReference type="Proteomes" id="UP001291309"/>
    </source>
</evidence>
<proteinExistence type="predicted"/>
<dbReference type="PANTHER" id="PTHR23150:SF19">
    <property type="entry name" value="FORMYLGLYCINE-GENERATING ENZYME"/>
    <property type="match status" value="1"/>
</dbReference>
<dbReference type="Pfam" id="PF03781">
    <property type="entry name" value="FGE-sulfatase"/>
    <property type="match status" value="1"/>
</dbReference>
<dbReference type="Gene3D" id="3.90.1580.10">
    <property type="entry name" value="paralog of FGE (formylglycine-generating enzyme)"/>
    <property type="match status" value="1"/>
</dbReference>
<organism evidence="2 3">
    <name type="scientific">Hyalangium rubrum</name>
    <dbReference type="NCBI Taxonomy" id="3103134"/>
    <lineage>
        <taxon>Bacteria</taxon>
        <taxon>Pseudomonadati</taxon>
        <taxon>Myxococcota</taxon>
        <taxon>Myxococcia</taxon>
        <taxon>Myxococcales</taxon>
        <taxon>Cystobacterineae</taxon>
        <taxon>Archangiaceae</taxon>
        <taxon>Hyalangium</taxon>
    </lineage>
</organism>
<dbReference type="InterPro" id="IPR005532">
    <property type="entry name" value="SUMF_dom"/>
</dbReference>
<dbReference type="InterPro" id="IPR051043">
    <property type="entry name" value="Sulfatase_Mod_Factor_Kinase"/>
</dbReference>
<reference evidence="2 3" key="1">
    <citation type="submission" date="2023-12" db="EMBL/GenBank/DDBJ databases">
        <title>the genome sequence of Hyalangium sp. s54d21.</title>
        <authorList>
            <person name="Zhang X."/>
        </authorList>
    </citation>
    <scope>NUCLEOTIDE SEQUENCE [LARGE SCALE GENOMIC DNA]</scope>
    <source>
        <strain evidence="3">s54d21</strain>
    </source>
</reference>
<dbReference type="PANTHER" id="PTHR23150">
    <property type="entry name" value="SULFATASE MODIFYING FACTOR 1, 2"/>
    <property type="match status" value="1"/>
</dbReference>
<comment type="caution">
    <text evidence="2">The sequence shown here is derived from an EMBL/GenBank/DDBJ whole genome shotgun (WGS) entry which is preliminary data.</text>
</comment>
<dbReference type="RefSeq" id="WP_321546878.1">
    <property type="nucleotide sequence ID" value="NZ_JAXIVS010000005.1"/>
</dbReference>
<evidence type="ECO:0000313" key="2">
    <source>
        <dbReference type="EMBL" id="MDY7228154.1"/>
    </source>
</evidence>